<dbReference type="InterPro" id="IPR001667">
    <property type="entry name" value="DDH_dom"/>
</dbReference>
<dbReference type="Gene3D" id="3.10.310.30">
    <property type="match status" value="1"/>
</dbReference>
<name>A0ABS9MLD8_9FIRM</name>
<evidence type="ECO:0000259" key="1">
    <source>
        <dbReference type="Pfam" id="PF01368"/>
    </source>
</evidence>
<dbReference type="Pfam" id="PF02272">
    <property type="entry name" value="DHHA1"/>
    <property type="match status" value="1"/>
</dbReference>
<dbReference type="Gene3D" id="3.90.1640.10">
    <property type="entry name" value="inorganic pyrophosphatase (n-terminal core)"/>
    <property type="match status" value="1"/>
</dbReference>
<accession>A0ABS9MLD8</accession>
<dbReference type="InterPro" id="IPR051319">
    <property type="entry name" value="Oligoribo/pAp-PDE_c-di-AMP_PDE"/>
</dbReference>
<reference evidence="3 4" key="1">
    <citation type="submission" date="2022-01" db="EMBL/GenBank/DDBJ databases">
        <title>Collection of gut derived symbiotic bacterial strains cultured from healthy donors.</title>
        <authorList>
            <person name="Lin H."/>
            <person name="Kohout C."/>
            <person name="Waligurski E."/>
            <person name="Pamer E.G."/>
        </authorList>
    </citation>
    <scope>NUCLEOTIDE SEQUENCE [LARGE SCALE GENOMIC DNA]</scope>
    <source>
        <strain evidence="3 4">DFI.7.58</strain>
    </source>
</reference>
<sequence>MISLDDAAEYLRRADDIVILSHQFPDGDTFGSAAALCMALQSMGKRAKTRCRHAVSAKYAFMFRGVKKQEFEPKTVVAVDVADIDLLGEPIREEYEGRVDLCIDHHAGNRTFAKYTYVDSTAAATTEIIYALITKLGAKITPEIAEAIYTGITTDTGCFKYTNATPRTYRIAACMMETGIDAAAINREMFDTKTRARLEMERRVLDSMNFYLDDRCAVVYILRDMIAESGACEDDLEGLAAIPRQIEGVLVGVTLREKKSGEYKVSLRTQEPVNAAQICALFDGGGHACAAGCTLPGPKEAATERIVAAIGAYLEQQKEDGR</sequence>
<dbReference type="InterPro" id="IPR003156">
    <property type="entry name" value="DHHA1_dom"/>
</dbReference>
<keyword evidence="4" id="KW-1185">Reference proteome</keyword>
<organism evidence="3 4">
    <name type="scientific">Anaeromassilibacillus senegalensis</name>
    <dbReference type="NCBI Taxonomy" id="1673717"/>
    <lineage>
        <taxon>Bacteria</taxon>
        <taxon>Bacillati</taxon>
        <taxon>Bacillota</taxon>
        <taxon>Clostridia</taxon>
        <taxon>Eubacteriales</taxon>
        <taxon>Acutalibacteraceae</taxon>
        <taxon>Anaeromassilibacillus</taxon>
    </lineage>
</organism>
<gene>
    <name evidence="3" type="ORF">L0P57_11835</name>
</gene>
<dbReference type="PANTHER" id="PTHR47618">
    <property type="entry name" value="BIFUNCTIONAL OLIGORIBONUCLEASE AND PAP PHOSPHATASE NRNA"/>
    <property type="match status" value="1"/>
</dbReference>
<protein>
    <submittedName>
        <fullName evidence="3">Bifunctional oligoribonuclease/PAP phosphatase NrnA</fullName>
    </submittedName>
</protein>
<dbReference type="Pfam" id="PF01368">
    <property type="entry name" value="DHH"/>
    <property type="match status" value="1"/>
</dbReference>
<dbReference type="InterPro" id="IPR038763">
    <property type="entry name" value="DHH_sf"/>
</dbReference>
<evidence type="ECO:0000259" key="2">
    <source>
        <dbReference type="Pfam" id="PF02272"/>
    </source>
</evidence>
<dbReference type="Proteomes" id="UP001298681">
    <property type="component" value="Unassembled WGS sequence"/>
</dbReference>
<comment type="caution">
    <text evidence="3">The sequence shown here is derived from an EMBL/GenBank/DDBJ whole genome shotgun (WGS) entry which is preliminary data.</text>
</comment>
<evidence type="ECO:0000313" key="4">
    <source>
        <dbReference type="Proteomes" id="UP001298681"/>
    </source>
</evidence>
<dbReference type="RefSeq" id="WP_087235080.1">
    <property type="nucleotide sequence ID" value="NZ_JAKNHQ010000019.1"/>
</dbReference>
<proteinExistence type="predicted"/>
<dbReference type="EMBL" id="JAKNHQ010000019">
    <property type="protein sequence ID" value="MCG4611615.1"/>
    <property type="molecule type" value="Genomic_DNA"/>
</dbReference>
<feature type="domain" description="DDH" evidence="1">
    <location>
        <begin position="17"/>
        <end position="152"/>
    </location>
</feature>
<dbReference type="SUPFAM" id="SSF64182">
    <property type="entry name" value="DHH phosphoesterases"/>
    <property type="match status" value="1"/>
</dbReference>
<dbReference type="PANTHER" id="PTHR47618:SF1">
    <property type="entry name" value="BIFUNCTIONAL OLIGORIBONUCLEASE AND PAP PHOSPHATASE NRNA"/>
    <property type="match status" value="1"/>
</dbReference>
<feature type="domain" description="DHHA1" evidence="2">
    <location>
        <begin position="219"/>
        <end position="315"/>
    </location>
</feature>
<evidence type="ECO:0000313" key="3">
    <source>
        <dbReference type="EMBL" id="MCG4611615.1"/>
    </source>
</evidence>